<dbReference type="Pfam" id="PF04784">
    <property type="entry name" value="DUF547"/>
    <property type="match status" value="1"/>
</dbReference>
<dbReference type="RefSeq" id="WP_256532044.1">
    <property type="nucleotide sequence ID" value="NZ_CP101824.1"/>
</dbReference>
<dbReference type="PANTHER" id="PTHR46361">
    <property type="entry name" value="ELECTRON CARRIER/ PROTEIN DISULFIDE OXIDOREDUCTASE"/>
    <property type="match status" value="1"/>
</dbReference>
<sequence>MSTQIDPLAVSADLLYSVKTDGESASLRSQLARLDPGHLEWALSSRRHRLAFWLNVFNASVQLIIEDRGGRFRGSRYDRWSVFARDRVEVAGTQLRLTDIRDGMLRHSRARWGRGYVPRVFPSRFERRFRLPECDPRIHFALSSADDHSPPVTIFSPAEVDEELDVATEWHLAETVTHDPNRRAITVPRLFKRYRGDFGGASGIRGFLARYDVPVERAASIEYASFDRPVDVTRF</sequence>
<gene>
    <name evidence="2" type="ORF">ACFOUR_01380</name>
</gene>
<proteinExistence type="predicted"/>
<organism evidence="2 3">
    <name type="scientific">Halovivax cerinus</name>
    <dbReference type="NCBI Taxonomy" id="1487865"/>
    <lineage>
        <taxon>Archaea</taxon>
        <taxon>Methanobacteriati</taxon>
        <taxon>Methanobacteriota</taxon>
        <taxon>Stenosarchaea group</taxon>
        <taxon>Halobacteria</taxon>
        <taxon>Halobacteriales</taxon>
        <taxon>Natrialbaceae</taxon>
        <taxon>Halovivax</taxon>
    </lineage>
</organism>
<keyword evidence="3" id="KW-1185">Reference proteome</keyword>
<dbReference type="InterPro" id="IPR006869">
    <property type="entry name" value="DUF547"/>
</dbReference>
<name>A0ABD5NJT0_9EURY</name>
<evidence type="ECO:0000313" key="3">
    <source>
        <dbReference type="Proteomes" id="UP001595846"/>
    </source>
</evidence>
<dbReference type="PANTHER" id="PTHR46361:SF3">
    <property type="entry name" value="ELECTRON CARRIER_ PROTEIN DISULFIDE OXIDOREDUCTASE"/>
    <property type="match status" value="1"/>
</dbReference>
<evidence type="ECO:0000259" key="1">
    <source>
        <dbReference type="Pfam" id="PF04784"/>
    </source>
</evidence>
<dbReference type="AlphaFoldDB" id="A0ABD5NJT0"/>
<reference evidence="2 3" key="1">
    <citation type="journal article" date="2019" name="Int. J. Syst. Evol. Microbiol.">
        <title>The Global Catalogue of Microorganisms (GCM) 10K type strain sequencing project: providing services to taxonomists for standard genome sequencing and annotation.</title>
        <authorList>
            <consortium name="The Broad Institute Genomics Platform"/>
            <consortium name="The Broad Institute Genome Sequencing Center for Infectious Disease"/>
            <person name="Wu L."/>
            <person name="Ma J."/>
        </authorList>
    </citation>
    <scope>NUCLEOTIDE SEQUENCE [LARGE SCALE GENOMIC DNA]</scope>
    <source>
        <strain evidence="2 3">IBRC-M 10256</strain>
    </source>
</reference>
<comment type="caution">
    <text evidence="2">The sequence shown here is derived from an EMBL/GenBank/DDBJ whole genome shotgun (WGS) entry which is preliminary data.</text>
</comment>
<protein>
    <submittedName>
        <fullName evidence="2">DUF547 domain-containing protein</fullName>
    </submittedName>
</protein>
<accession>A0ABD5NJT0</accession>
<feature type="domain" description="DUF547" evidence="1">
    <location>
        <begin position="45"/>
        <end position="170"/>
    </location>
</feature>
<dbReference type="GeneID" id="73904812"/>
<evidence type="ECO:0000313" key="2">
    <source>
        <dbReference type="EMBL" id="MFC3957025.1"/>
    </source>
</evidence>
<dbReference type="Proteomes" id="UP001595846">
    <property type="component" value="Unassembled WGS sequence"/>
</dbReference>
<dbReference type="EMBL" id="JBHSAQ010000001">
    <property type="protein sequence ID" value="MFC3957025.1"/>
    <property type="molecule type" value="Genomic_DNA"/>
</dbReference>